<evidence type="ECO:0000313" key="2">
    <source>
        <dbReference type="EMBL" id="KWV52323.1"/>
    </source>
</evidence>
<gene>
    <name evidence="2" type="ORF">AS026_04955</name>
</gene>
<dbReference type="Gene3D" id="3.40.1160.10">
    <property type="entry name" value="Acetylglutamate kinase-like"/>
    <property type="match status" value="1"/>
</dbReference>
<dbReference type="AlphaFoldDB" id="A0A109JNS2"/>
<dbReference type="OrthoDB" id="6683219at2"/>
<dbReference type="GO" id="GO:0016301">
    <property type="term" value="F:kinase activity"/>
    <property type="evidence" value="ECO:0007669"/>
    <property type="project" value="UniProtKB-KW"/>
</dbReference>
<organism evidence="2 3">
    <name type="scientific">Rhizobium altiplani</name>
    <dbReference type="NCBI Taxonomy" id="1864509"/>
    <lineage>
        <taxon>Bacteria</taxon>
        <taxon>Pseudomonadati</taxon>
        <taxon>Pseudomonadota</taxon>
        <taxon>Alphaproteobacteria</taxon>
        <taxon>Hyphomicrobiales</taxon>
        <taxon>Rhizobiaceae</taxon>
        <taxon>Rhizobium/Agrobacterium group</taxon>
        <taxon>Rhizobium</taxon>
    </lineage>
</organism>
<dbReference type="EMBL" id="LNCD01000072">
    <property type="protein sequence ID" value="KWV52323.1"/>
    <property type="molecule type" value="Genomic_DNA"/>
</dbReference>
<name>A0A109JNS2_9HYPH</name>
<dbReference type="Proteomes" id="UP000068164">
    <property type="component" value="Unassembled WGS sequence"/>
</dbReference>
<dbReference type="SUPFAM" id="SSF53633">
    <property type="entry name" value="Carbamate kinase-like"/>
    <property type="match status" value="1"/>
</dbReference>
<feature type="domain" description="Aspartate/glutamate/uridylate kinase" evidence="1">
    <location>
        <begin position="13"/>
        <end position="210"/>
    </location>
</feature>
<dbReference type="RefSeq" id="WP_007539168.1">
    <property type="nucleotide sequence ID" value="NZ_LNCD01000072.1"/>
</dbReference>
<keyword evidence="3" id="KW-1185">Reference proteome</keyword>
<accession>A0A109JNS2</accession>
<dbReference type="Pfam" id="PF00696">
    <property type="entry name" value="AA_kinase"/>
    <property type="match status" value="1"/>
</dbReference>
<dbReference type="InterPro" id="IPR001048">
    <property type="entry name" value="Asp/Glu/Uridylate_kinase"/>
</dbReference>
<protein>
    <submittedName>
        <fullName evidence="2">Aspartate kinase</fullName>
    </submittedName>
</protein>
<evidence type="ECO:0000259" key="1">
    <source>
        <dbReference type="Pfam" id="PF00696"/>
    </source>
</evidence>
<comment type="caution">
    <text evidence="2">The sequence shown here is derived from an EMBL/GenBank/DDBJ whole genome shotgun (WGS) entry which is preliminary data.</text>
</comment>
<sequence>MSSTGFTPYGFSLVVKFGGSLMRDIPTCRDAIAELERLVEFGYRILLVPGGGLPDKAIEAVDASYPLAAFTSHHACALAQDQTGYLLTDRAFSSKLVATAALGECRKISAAGMVPVLLPSRILFAMDPVDWSWDVTSDAVATWVAWVTGAASVAFLTDVDGVYRSGGASEPPELIEHIDAADLARLGHTCIDACAAKFMAARGLTGVVVNGSHANLLRDWLDGKQVKATCITVSGNRD</sequence>
<evidence type="ECO:0000313" key="3">
    <source>
        <dbReference type="Proteomes" id="UP000068164"/>
    </source>
</evidence>
<keyword evidence="2" id="KW-0418">Kinase</keyword>
<proteinExistence type="predicted"/>
<keyword evidence="2" id="KW-0808">Transferase</keyword>
<dbReference type="InterPro" id="IPR036393">
    <property type="entry name" value="AceGlu_kinase-like_sf"/>
</dbReference>
<reference evidence="2 3" key="1">
    <citation type="submission" date="2015-11" db="EMBL/GenBank/DDBJ databases">
        <title>Draft Genome Sequence of the Strain BR 10423 (Rhizobium sp.) isolated from nodules of Mimosa pudica.</title>
        <authorList>
            <person name="Barauna A.C."/>
            <person name="Zilli J.E."/>
            <person name="Simoes-Araujo J.L."/>
            <person name="Reis V.M."/>
            <person name="James E.K."/>
            <person name="Reis F.B.Jr."/>
            <person name="Rouws L.F."/>
            <person name="Passos S.R."/>
            <person name="Gois S.R."/>
        </authorList>
    </citation>
    <scope>NUCLEOTIDE SEQUENCE [LARGE SCALE GENOMIC DNA]</scope>
    <source>
        <strain evidence="2 3">BR10423</strain>
    </source>
</reference>